<dbReference type="GO" id="GO:0005829">
    <property type="term" value="C:cytosol"/>
    <property type="evidence" value="ECO:0007669"/>
    <property type="project" value="TreeGrafter"/>
</dbReference>
<feature type="domain" description="Glycosyl transferase family 3 N-terminal" evidence="4">
    <location>
        <begin position="6"/>
        <end position="65"/>
    </location>
</feature>
<dbReference type="Pfam" id="PF02885">
    <property type="entry name" value="Glycos_trans_3N"/>
    <property type="match status" value="1"/>
</dbReference>
<dbReference type="GO" id="GO:0004048">
    <property type="term" value="F:anthranilate phosphoribosyltransferase activity"/>
    <property type="evidence" value="ECO:0007669"/>
    <property type="project" value="InterPro"/>
</dbReference>
<dbReference type="GO" id="GO:0000162">
    <property type="term" value="P:L-tryptophan biosynthetic process"/>
    <property type="evidence" value="ECO:0007669"/>
    <property type="project" value="InterPro"/>
</dbReference>
<dbReference type="PANTHER" id="PTHR43285:SF2">
    <property type="entry name" value="ANTHRANILATE PHOSPHORIBOSYLTRANSFERASE"/>
    <property type="match status" value="1"/>
</dbReference>
<keyword evidence="6" id="KW-1185">Reference proteome</keyword>
<dbReference type="InterPro" id="IPR035902">
    <property type="entry name" value="Nuc_phospho_transferase"/>
</dbReference>
<dbReference type="InterPro" id="IPR000312">
    <property type="entry name" value="Glycosyl_Trfase_fam3"/>
</dbReference>
<dbReference type="InterPro" id="IPR036320">
    <property type="entry name" value="Glycosyl_Trfase_fam3_N_dom_sf"/>
</dbReference>
<evidence type="ECO:0000256" key="1">
    <source>
        <dbReference type="ARBA" id="ARBA00022676"/>
    </source>
</evidence>
<accession>A0A4Q1AVW7</accession>
<evidence type="ECO:0000313" key="6">
    <source>
        <dbReference type="Proteomes" id="UP000289758"/>
    </source>
</evidence>
<evidence type="ECO:0000259" key="4">
    <source>
        <dbReference type="Pfam" id="PF02885"/>
    </source>
</evidence>
<proteinExistence type="predicted"/>
<reference evidence="5 6" key="1">
    <citation type="submission" date="2017-10" db="EMBL/GenBank/DDBJ databases">
        <title>Genomics of the genus Arcobacter.</title>
        <authorList>
            <person name="Perez-Cataluna A."/>
            <person name="Figueras M.J."/>
        </authorList>
    </citation>
    <scope>NUCLEOTIDE SEQUENCE [LARGE SCALE GENOMIC DNA]</scope>
    <source>
        <strain evidence="5 6">CECT 8441</strain>
    </source>
</reference>
<keyword evidence="1" id="KW-0328">Glycosyltransferase</keyword>
<dbReference type="Pfam" id="PF00591">
    <property type="entry name" value="Glycos_transf_3"/>
    <property type="match status" value="1"/>
</dbReference>
<dbReference type="SUPFAM" id="SSF47648">
    <property type="entry name" value="Nucleoside phosphorylase/phosphoribosyltransferase N-terminal domain"/>
    <property type="match status" value="1"/>
</dbReference>
<dbReference type="PANTHER" id="PTHR43285">
    <property type="entry name" value="ANTHRANILATE PHOSPHORIBOSYLTRANSFERASE"/>
    <property type="match status" value="1"/>
</dbReference>
<dbReference type="Gene3D" id="1.20.970.10">
    <property type="entry name" value="Transferase, Pyrimidine Nucleoside Phosphorylase, Chain C"/>
    <property type="match status" value="1"/>
</dbReference>
<protein>
    <submittedName>
        <fullName evidence="5">Glycosyl transferase</fullName>
    </submittedName>
</protein>
<evidence type="ECO:0000313" key="5">
    <source>
        <dbReference type="EMBL" id="RXK06334.1"/>
    </source>
</evidence>
<dbReference type="EMBL" id="PDKK01000004">
    <property type="protein sequence ID" value="RXK06334.1"/>
    <property type="molecule type" value="Genomic_DNA"/>
</dbReference>
<dbReference type="AlphaFoldDB" id="A0A4Q1AVW7"/>
<dbReference type="RefSeq" id="WP_129086926.1">
    <property type="nucleotide sequence ID" value="NZ_CP053836.1"/>
</dbReference>
<comment type="caution">
    <text evidence="5">The sequence shown here is derived from an EMBL/GenBank/DDBJ whole genome shotgun (WGS) entry which is preliminary data.</text>
</comment>
<feature type="domain" description="Glycosyl transferase family 3" evidence="3">
    <location>
        <begin position="144"/>
        <end position="303"/>
    </location>
</feature>
<evidence type="ECO:0000259" key="3">
    <source>
        <dbReference type="Pfam" id="PF00591"/>
    </source>
</evidence>
<dbReference type="InterPro" id="IPR005940">
    <property type="entry name" value="Anthranilate_Pribosyl_Tfrase"/>
</dbReference>
<keyword evidence="2 5" id="KW-0808">Transferase</keyword>
<dbReference type="OrthoDB" id="9926at2"/>
<organism evidence="5 6">
    <name type="scientific">Halarcobacter ebronensis</name>
    <dbReference type="NCBI Taxonomy" id="1462615"/>
    <lineage>
        <taxon>Bacteria</taxon>
        <taxon>Pseudomonadati</taxon>
        <taxon>Campylobacterota</taxon>
        <taxon>Epsilonproteobacteria</taxon>
        <taxon>Campylobacterales</taxon>
        <taxon>Arcobacteraceae</taxon>
        <taxon>Halarcobacter</taxon>
    </lineage>
</organism>
<dbReference type="SUPFAM" id="SSF52418">
    <property type="entry name" value="Nucleoside phosphorylase/phosphoribosyltransferase catalytic domain"/>
    <property type="match status" value="1"/>
</dbReference>
<name>A0A4Q1AVW7_9BACT</name>
<sequence length="320" mass="36980">MNFFKYIKAVGTGPKSNRDLTKEEIKEAIEGILEQKCESEQAAAFLMLLRVKLESDDELKGCLQTFKKYIKRETLPQSVELGYSYDGKSNQPYLFPLYAPILNDFFSRYKDIEPFDIVISGDELQPAKNGVTVKELATAVKLDERIHFFDRKEYFSELSALTSLRKKLYMRTIFNTVEKLLNPANSKYALTSAFHKPYVEKYNKLFGDSYENLVIIKGSEGAPEVFNDFKYWIKKDGNIVEESIKLLDLDIEYNQTYEDLALEGMVEIINNPTPELIKIVKLNVAILLFTTKRVDSINKAYEMLNVKDGNFINFFKKLFS</sequence>
<dbReference type="Gene3D" id="3.40.1030.10">
    <property type="entry name" value="Nucleoside phosphorylase/phosphoribosyltransferase catalytic domain"/>
    <property type="match status" value="1"/>
</dbReference>
<gene>
    <name evidence="5" type="ORF">CRV07_06455</name>
</gene>
<dbReference type="Proteomes" id="UP000289758">
    <property type="component" value="Unassembled WGS sequence"/>
</dbReference>
<dbReference type="InterPro" id="IPR017459">
    <property type="entry name" value="Glycosyl_Trfase_fam3_N_dom"/>
</dbReference>
<evidence type="ECO:0000256" key="2">
    <source>
        <dbReference type="ARBA" id="ARBA00022679"/>
    </source>
</evidence>